<evidence type="ECO:0000313" key="2">
    <source>
        <dbReference type="Proteomes" id="UP001524473"/>
    </source>
</evidence>
<dbReference type="EMBL" id="JANFZH010000039">
    <property type="protein sequence ID" value="MCQ4841140.1"/>
    <property type="molecule type" value="Genomic_DNA"/>
</dbReference>
<dbReference type="SFLD" id="SFLDS00003">
    <property type="entry name" value="Haloacid_Dehalogenase"/>
    <property type="match status" value="1"/>
</dbReference>
<comment type="caution">
    <text evidence="1">The sequence shown here is derived from an EMBL/GenBank/DDBJ whole genome shotgun (WGS) entry which is preliminary data.</text>
</comment>
<keyword evidence="2" id="KW-1185">Reference proteome</keyword>
<dbReference type="SFLD" id="SFLDG01129">
    <property type="entry name" value="C1.5:_HAD__Beta-PGM__Phosphata"/>
    <property type="match status" value="1"/>
</dbReference>
<dbReference type="SUPFAM" id="SSF56784">
    <property type="entry name" value="HAD-like"/>
    <property type="match status" value="1"/>
</dbReference>
<sequence length="226" mass="25577">MAFLVFDLGGTLMKYQGMPANWSDFYLDGFQRVNDALQLNLTNQELMDACEILRSYNPRICGREKEYSPEYLFEKAIVSWNRPSLCPSTLVEYFFDGLKLVPIIYDDTIPFLNLYRAGRGHAAILTDLPSAMPDQLIRQHISKLLPYFGFYVSSATCGYRKPNPAGLQYLAGKWKTKLSELCLIGDEEKDEKTAKAAGCRFIKIDRSGKNPQLPHNLSELSSVLGL</sequence>
<proteinExistence type="predicted"/>
<dbReference type="InterPro" id="IPR036412">
    <property type="entry name" value="HAD-like_sf"/>
</dbReference>
<protein>
    <submittedName>
        <fullName evidence="1">HAD hydrolase-like protein</fullName>
    </submittedName>
</protein>
<gene>
    <name evidence="1" type="ORF">NE695_14590</name>
</gene>
<dbReference type="InterPro" id="IPR023214">
    <property type="entry name" value="HAD_sf"/>
</dbReference>
<dbReference type="InterPro" id="IPR050155">
    <property type="entry name" value="HAD-like_hydrolase_sf"/>
</dbReference>
<organism evidence="1 2">
    <name type="scientific">Neglectibacter timonensis</name>
    <dbReference type="NCBI Taxonomy" id="1776382"/>
    <lineage>
        <taxon>Bacteria</taxon>
        <taxon>Bacillati</taxon>
        <taxon>Bacillota</taxon>
        <taxon>Clostridia</taxon>
        <taxon>Eubacteriales</taxon>
        <taxon>Oscillospiraceae</taxon>
        <taxon>Neglectibacter</taxon>
    </lineage>
</organism>
<accession>A0ABT1S3Q3</accession>
<evidence type="ECO:0000313" key="1">
    <source>
        <dbReference type="EMBL" id="MCQ4841140.1"/>
    </source>
</evidence>
<dbReference type="Proteomes" id="UP001524473">
    <property type="component" value="Unassembled WGS sequence"/>
</dbReference>
<dbReference type="PANTHER" id="PTHR43434:SF1">
    <property type="entry name" value="PHOSPHOGLYCOLATE PHOSPHATASE"/>
    <property type="match status" value="1"/>
</dbReference>
<dbReference type="GeneID" id="90533120"/>
<dbReference type="Gene3D" id="3.40.50.1000">
    <property type="entry name" value="HAD superfamily/HAD-like"/>
    <property type="match status" value="1"/>
</dbReference>
<name>A0ABT1S3Q3_9FIRM</name>
<dbReference type="Pfam" id="PF00702">
    <property type="entry name" value="Hydrolase"/>
    <property type="match status" value="1"/>
</dbReference>
<dbReference type="RefSeq" id="WP_066865922.1">
    <property type="nucleotide sequence ID" value="NZ_CABKVV010000014.1"/>
</dbReference>
<dbReference type="PANTHER" id="PTHR43434">
    <property type="entry name" value="PHOSPHOGLYCOLATE PHOSPHATASE"/>
    <property type="match status" value="1"/>
</dbReference>
<reference evidence="1 2" key="1">
    <citation type="submission" date="2022-06" db="EMBL/GenBank/DDBJ databases">
        <title>Isolation of gut microbiota from human fecal samples.</title>
        <authorList>
            <person name="Pamer E.G."/>
            <person name="Barat B."/>
            <person name="Waligurski E."/>
            <person name="Medina S."/>
            <person name="Paddock L."/>
            <person name="Mostad J."/>
        </authorList>
    </citation>
    <scope>NUCLEOTIDE SEQUENCE [LARGE SCALE GENOMIC DNA]</scope>
    <source>
        <strain evidence="1 2">DFI.9.73</strain>
    </source>
</reference>